<dbReference type="Proteomes" id="UP000196573">
    <property type="component" value="Unassembled WGS sequence"/>
</dbReference>
<evidence type="ECO:0000259" key="3">
    <source>
        <dbReference type="PROSITE" id="PS51462"/>
    </source>
</evidence>
<dbReference type="SUPFAM" id="SSF55811">
    <property type="entry name" value="Nudix"/>
    <property type="match status" value="1"/>
</dbReference>
<dbReference type="GO" id="GO:0016787">
    <property type="term" value="F:hydrolase activity"/>
    <property type="evidence" value="ECO:0007669"/>
    <property type="project" value="UniProtKB-KW"/>
</dbReference>
<evidence type="ECO:0000256" key="1">
    <source>
        <dbReference type="ARBA" id="ARBA00001946"/>
    </source>
</evidence>
<feature type="domain" description="Nudix hydrolase" evidence="3">
    <location>
        <begin position="6"/>
        <end position="135"/>
    </location>
</feature>
<reference evidence="4 5" key="1">
    <citation type="submission" date="2017-03" db="EMBL/GenBank/DDBJ databases">
        <authorList>
            <person name="Afonso C.L."/>
            <person name="Miller P.J."/>
            <person name="Scott M.A."/>
            <person name="Spackman E."/>
            <person name="Goraichik I."/>
            <person name="Dimitrov K.M."/>
            <person name="Suarez D.L."/>
            <person name="Swayne D.E."/>
        </authorList>
    </citation>
    <scope>NUCLEOTIDE SEQUENCE [LARGE SCALE GENOMIC DNA]</scope>
    <source>
        <strain evidence="4">SB41UT1</strain>
    </source>
</reference>
<proteinExistence type="predicted"/>
<dbReference type="AlphaFoldDB" id="A0A1X7AEQ9"/>
<dbReference type="InterPro" id="IPR015797">
    <property type="entry name" value="NUDIX_hydrolase-like_dom_sf"/>
</dbReference>
<gene>
    <name evidence="4" type="ORF">EHSB41UT_00449</name>
</gene>
<dbReference type="Gene3D" id="3.90.79.10">
    <property type="entry name" value="Nucleoside Triphosphate Pyrophosphohydrolase"/>
    <property type="match status" value="1"/>
</dbReference>
<dbReference type="EMBL" id="FWPT01000001">
    <property type="protein sequence ID" value="SMA34779.1"/>
    <property type="molecule type" value="Genomic_DNA"/>
</dbReference>
<dbReference type="RefSeq" id="WP_087106883.1">
    <property type="nucleotide sequence ID" value="NZ_CBCSCN010000004.1"/>
</dbReference>
<protein>
    <submittedName>
        <fullName evidence="4">NUDIX domain protein</fullName>
    </submittedName>
</protein>
<sequence length="146" mass="16919">MNSRKPPVKVCPVVIRKRNDTFEILAFRHPLAGTQLVKGTLEPNEDIIPAAYRELWEESGINEVTNSKYLGSCYMPAKDQFWHFILCHVAPQPNHWNHYCLDDGGHDFAFFWHPLDQAADNSWHPVFIQALSWIRQHILATEPELS</sequence>
<evidence type="ECO:0000313" key="4">
    <source>
        <dbReference type="EMBL" id="SMA34779.1"/>
    </source>
</evidence>
<dbReference type="InterPro" id="IPR020084">
    <property type="entry name" value="NUDIX_hydrolase_CS"/>
</dbReference>
<dbReference type="InterPro" id="IPR000086">
    <property type="entry name" value="NUDIX_hydrolase_dom"/>
</dbReference>
<dbReference type="CDD" id="cd04663">
    <property type="entry name" value="NUDIX_Hydrolase"/>
    <property type="match status" value="1"/>
</dbReference>
<dbReference type="Pfam" id="PF00293">
    <property type="entry name" value="NUDIX"/>
    <property type="match status" value="1"/>
</dbReference>
<dbReference type="OrthoDB" id="9804442at2"/>
<name>A0A1X7AEQ9_9GAMM</name>
<keyword evidence="2" id="KW-0378">Hydrolase</keyword>
<accession>A0A1X7AEQ9</accession>
<dbReference type="PROSITE" id="PS51462">
    <property type="entry name" value="NUDIX"/>
    <property type="match status" value="1"/>
</dbReference>
<keyword evidence="5" id="KW-1185">Reference proteome</keyword>
<comment type="cofactor">
    <cofactor evidence="1">
        <name>Mg(2+)</name>
        <dbReference type="ChEBI" id="CHEBI:18420"/>
    </cofactor>
</comment>
<evidence type="ECO:0000256" key="2">
    <source>
        <dbReference type="ARBA" id="ARBA00022801"/>
    </source>
</evidence>
<dbReference type="PROSITE" id="PS00893">
    <property type="entry name" value="NUDIX_BOX"/>
    <property type="match status" value="1"/>
</dbReference>
<organism evidence="4 5">
    <name type="scientific">Parendozoicomonas haliclonae</name>
    <dbReference type="NCBI Taxonomy" id="1960125"/>
    <lineage>
        <taxon>Bacteria</taxon>
        <taxon>Pseudomonadati</taxon>
        <taxon>Pseudomonadota</taxon>
        <taxon>Gammaproteobacteria</taxon>
        <taxon>Oceanospirillales</taxon>
        <taxon>Endozoicomonadaceae</taxon>
        <taxon>Parendozoicomonas</taxon>
    </lineage>
</organism>
<evidence type="ECO:0000313" key="5">
    <source>
        <dbReference type="Proteomes" id="UP000196573"/>
    </source>
</evidence>